<accession>A0A7V8JNQ0</accession>
<comment type="caution">
    <text evidence="4">The sequence shown here is derived from an EMBL/GenBank/DDBJ whole genome shotgun (WGS) entry which is preliminary data.</text>
</comment>
<dbReference type="Pfam" id="PF00890">
    <property type="entry name" value="FAD_binding_2"/>
    <property type="match status" value="1"/>
</dbReference>
<evidence type="ECO:0000259" key="3">
    <source>
        <dbReference type="Pfam" id="PF00890"/>
    </source>
</evidence>
<gene>
    <name evidence="4" type="primary">hpxO</name>
    <name evidence="4" type="ORF">GAK30_03811</name>
</gene>
<organism evidence="4 5">
    <name type="scientific">Paracidovorax wautersii</name>
    <dbReference type="NCBI Taxonomy" id="1177982"/>
    <lineage>
        <taxon>Bacteria</taxon>
        <taxon>Pseudomonadati</taxon>
        <taxon>Pseudomonadota</taxon>
        <taxon>Betaproteobacteria</taxon>
        <taxon>Burkholderiales</taxon>
        <taxon>Comamonadaceae</taxon>
        <taxon>Paracidovorax</taxon>
    </lineage>
</organism>
<reference evidence="5" key="1">
    <citation type="journal article" date="2020" name="MBio">
        <title>Horizontal gene transfer to a defensive symbiont with a reduced genome amongst a multipartite beetle microbiome.</title>
        <authorList>
            <person name="Waterworth S.C."/>
            <person name="Florez L.V."/>
            <person name="Rees E.R."/>
            <person name="Hertweck C."/>
            <person name="Kaltenpoth M."/>
            <person name="Kwan J.C."/>
        </authorList>
    </citation>
    <scope>NUCLEOTIDE SEQUENCE [LARGE SCALE GENOMIC DNA]</scope>
</reference>
<evidence type="ECO:0000256" key="1">
    <source>
        <dbReference type="ARBA" id="ARBA00022630"/>
    </source>
</evidence>
<dbReference type="Gene3D" id="3.50.50.60">
    <property type="entry name" value="FAD/NAD(P)-binding domain"/>
    <property type="match status" value="1"/>
</dbReference>
<proteinExistence type="predicted"/>
<dbReference type="GO" id="GO:0016491">
    <property type="term" value="F:oxidoreductase activity"/>
    <property type="evidence" value="ECO:0007669"/>
    <property type="project" value="UniProtKB-KW"/>
</dbReference>
<dbReference type="InterPro" id="IPR003953">
    <property type="entry name" value="FAD-dep_OxRdtase_2_FAD-bd"/>
</dbReference>
<dbReference type="InterPro" id="IPR036188">
    <property type="entry name" value="FAD/NAD-bd_sf"/>
</dbReference>
<evidence type="ECO:0000256" key="2">
    <source>
        <dbReference type="ARBA" id="ARBA00023002"/>
    </source>
</evidence>
<evidence type="ECO:0000313" key="5">
    <source>
        <dbReference type="Proteomes" id="UP000461670"/>
    </source>
</evidence>
<name>A0A7V8JNQ0_9BURK</name>
<dbReference type="Proteomes" id="UP000461670">
    <property type="component" value="Unassembled WGS sequence"/>
</dbReference>
<sequence>MKVIIIGAGMGGLSAGIALQRFGHEVAVYEQVLE</sequence>
<protein>
    <submittedName>
        <fullName evidence="4">FAD-dependent urate hydroxylase</fullName>
    </submittedName>
</protein>
<feature type="domain" description="FAD-dependent oxidoreductase 2 FAD-binding" evidence="3">
    <location>
        <begin position="3"/>
        <end position="32"/>
    </location>
</feature>
<dbReference type="AlphaFoldDB" id="A0A7V8JNQ0"/>
<evidence type="ECO:0000313" key="4">
    <source>
        <dbReference type="EMBL" id="KAF1018034.1"/>
    </source>
</evidence>
<keyword evidence="2" id="KW-0560">Oxidoreductase</keyword>
<dbReference type="EMBL" id="WNDQ01000099">
    <property type="protein sequence ID" value="KAF1018034.1"/>
    <property type="molecule type" value="Genomic_DNA"/>
</dbReference>
<keyword evidence="1" id="KW-0285">Flavoprotein</keyword>
<dbReference type="SUPFAM" id="SSF51905">
    <property type="entry name" value="FAD/NAD(P)-binding domain"/>
    <property type="match status" value="1"/>
</dbReference>